<dbReference type="PANTHER" id="PTHR43568">
    <property type="entry name" value="P PROTEIN"/>
    <property type="match status" value="1"/>
</dbReference>
<feature type="domain" description="Citrate transporter-like" evidence="8">
    <location>
        <begin position="242"/>
        <end position="702"/>
    </location>
</feature>
<accession>L8GPH6</accession>
<feature type="coiled-coil region" evidence="6">
    <location>
        <begin position="448"/>
        <end position="500"/>
    </location>
</feature>
<keyword evidence="5 7" id="KW-0472">Membrane</keyword>
<feature type="transmembrane region" description="Helical" evidence="7">
    <location>
        <begin position="254"/>
        <end position="270"/>
    </location>
</feature>
<evidence type="ECO:0000256" key="4">
    <source>
        <dbReference type="ARBA" id="ARBA00022989"/>
    </source>
</evidence>
<protein>
    <submittedName>
        <fullName evidence="9">Arsenical pump membrane protein</fullName>
    </submittedName>
</protein>
<dbReference type="OrthoDB" id="442352at2759"/>
<evidence type="ECO:0000259" key="8">
    <source>
        <dbReference type="Pfam" id="PF03600"/>
    </source>
</evidence>
<keyword evidence="3 7" id="KW-0812">Transmembrane</keyword>
<dbReference type="GeneID" id="14915514"/>
<gene>
    <name evidence="9" type="ORF">ACA1_325210</name>
</gene>
<evidence type="ECO:0000313" key="10">
    <source>
        <dbReference type="Proteomes" id="UP000011083"/>
    </source>
</evidence>
<feature type="transmembrane region" description="Helical" evidence="7">
    <location>
        <begin position="695"/>
        <end position="724"/>
    </location>
</feature>
<name>L8GPH6_ACACF</name>
<feature type="transmembrane region" description="Helical" evidence="7">
    <location>
        <begin position="549"/>
        <end position="570"/>
    </location>
</feature>
<feature type="transmembrane region" description="Helical" evidence="7">
    <location>
        <begin position="282"/>
        <end position="301"/>
    </location>
</feature>
<dbReference type="CDD" id="cd01116">
    <property type="entry name" value="P_permease"/>
    <property type="match status" value="1"/>
</dbReference>
<dbReference type="InterPro" id="IPR051475">
    <property type="entry name" value="Diverse_Ion_Transporter"/>
</dbReference>
<comment type="subcellular location">
    <subcellularLocation>
        <location evidence="1">Membrane</location>
        <topology evidence="1">Multi-pass membrane protein</topology>
    </subcellularLocation>
</comment>
<dbReference type="OMA" id="HHEETAM"/>
<dbReference type="AlphaFoldDB" id="L8GPH6"/>
<reference evidence="9 10" key="1">
    <citation type="journal article" date="2013" name="Genome Biol.">
        <title>Genome of Acanthamoeba castellanii highlights extensive lateral gene transfer and early evolution of tyrosine kinase signaling.</title>
        <authorList>
            <person name="Clarke M."/>
            <person name="Lohan A.J."/>
            <person name="Liu B."/>
            <person name="Lagkouvardos I."/>
            <person name="Roy S."/>
            <person name="Zafar N."/>
            <person name="Bertelli C."/>
            <person name="Schilde C."/>
            <person name="Kianianmomeni A."/>
            <person name="Burglin T.R."/>
            <person name="Frech C."/>
            <person name="Turcotte B."/>
            <person name="Kopec K.O."/>
            <person name="Synnott J.M."/>
            <person name="Choo C."/>
            <person name="Paponov I."/>
            <person name="Finkler A."/>
            <person name="Soon Heng Tan C."/>
            <person name="Hutchins A.P."/>
            <person name="Weinmeier T."/>
            <person name="Rattei T."/>
            <person name="Chu J.S."/>
            <person name="Gimenez G."/>
            <person name="Irimia M."/>
            <person name="Rigden D.J."/>
            <person name="Fitzpatrick D.A."/>
            <person name="Lorenzo-Morales J."/>
            <person name="Bateman A."/>
            <person name="Chiu C.H."/>
            <person name="Tang P."/>
            <person name="Hegemann P."/>
            <person name="Fromm H."/>
            <person name="Raoult D."/>
            <person name="Greub G."/>
            <person name="Miranda-Saavedra D."/>
            <person name="Chen N."/>
            <person name="Nash P."/>
            <person name="Ginger M.L."/>
            <person name="Horn M."/>
            <person name="Schaap P."/>
            <person name="Caler L."/>
            <person name="Loftus B."/>
        </authorList>
    </citation>
    <scope>NUCLEOTIDE SEQUENCE [LARGE SCALE GENOMIC DNA]</scope>
    <source>
        <strain evidence="9 10">Neff</strain>
    </source>
</reference>
<feature type="transmembrane region" description="Helical" evidence="7">
    <location>
        <begin position="736"/>
        <end position="762"/>
    </location>
</feature>
<dbReference type="STRING" id="1257118.L8GPH6"/>
<dbReference type="VEuPathDB" id="AmoebaDB:ACA1_325210"/>
<evidence type="ECO:0000256" key="2">
    <source>
        <dbReference type="ARBA" id="ARBA00022448"/>
    </source>
</evidence>
<evidence type="ECO:0000256" key="5">
    <source>
        <dbReference type="ARBA" id="ARBA00023136"/>
    </source>
</evidence>
<dbReference type="EMBL" id="KB008041">
    <property type="protein sequence ID" value="ELR14905.1"/>
    <property type="molecule type" value="Genomic_DNA"/>
</dbReference>
<dbReference type="Proteomes" id="UP000011083">
    <property type="component" value="Unassembled WGS sequence"/>
</dbReference>
<evidence type="ECO:0000256" key="6">
    <source>
        <dbReference type="SAM" id="Coils"/>
    </source>
</evidence>
<dbReference type="PANTHER" id="PTHR43568:SF1">
    <property type="entry name" value="P PROTEIN"/>
    <property type="match status" value="1"/>
</dbReference>
<feature type="transmembrane region" description="Helical" evidence="7">
    <location>
        <begin position="409"/>
        <end position="429"/>
    </location>
</feature>
<feature type="transmembrane region" description="Helical" evidence="7">
    <location>
        <begin position="231"/>
        <end position="247"/>
    </location>
</feature>
<proteinExistence type="predicted"/>
<feature type="transmembrane region" description="Helical" evidence="7">
    <location>
        <begin position="322"/>
        <end position="340"/>
    </location>
</feature>
<feature type="transmembrane region" description="Helical" evidence="7">
    <location>
        <begin position="649"/>
        <end position="667"/>
    </location>
</feature>
<dbReference type="InterPro" id="IPR004680">
    <property type="entry name" value="Cit_transptr-like_dom"/>
</dbReference>
<keyword evidence="10" id="KW-1185">Reference proteome</keyword>
<keyword evidence="2" id="KW-0813">Transport</keyword>
<sequence length="767" mass="85327">MGYGSFSTPAASRLVAPPPPFTPETFSLLESKRLELLREDADAESRHYEVNELLEREARQHSLLYRAFRGFFESRKYHKERKWFLSLPWNTIRIITISTLFFFALFVFVQQTSQGTHKVKLYFVAPGIYNTSFSHFPPQVHLLFFLQGKTPQADPTANGSATWDALDTFVHTITAPHGNEDTEQHTHTFSVSDETRDQYEALRLVVNTNTHQPIALQLQVLTLGWLGSHEVAIGILILVAVYVLIVFELVHRAIAALVGSFWALAFLSAVEQRPSFDDVVSWIDFETIVFLFGMMTLVGIFSETGFFEWSAIRAYKLSGGNIWHLVVMLVVFSGVTSSVLDNVTEVLLVVPVTLRLCKVIDVDPLPVVIAIVIFSNIGGTATGIGDPPNILIISNSHLQATELVDFNVFTYHMAPGAALAFVVTLLYFWKTYHHLFQRSYVDPVLKEIEIWKRTADKLELAATDEEKNVQTKLLEYIDVLEKHMEAKQQAKEEKQRLMHESRMAASSALMIEAEGECDGGDGGGGGGDEEGKLDIHALERKYRIRDVPLFIKSVSVIFGVVALFFIHPFVSSIHLNIPWIAILGALLLLTIIDAKELEPILAKVEMGTLFFFAGLFVLMRCLEEMGVMLFFARMTADIVSIFPEGRIRLCFAILLLMWVCALVSAFIDNIPFTTTMVPVVVELSQSGLGLPLQPLVWAVAFGVCLGGNGTLIGASANVVAAGIAEQSGTHISFAKFFAMGFPCMLISTATASVYLIITHVIFPWYSG</sequence>
<dbReference type="Pfam" id="PF03600">
    <property type="entry name" value="CitMHS"/>
    <property type="match status" value="1"/>
</dbReference>
<keyword evidence="4 7" id="KW-1133">Transmembrane helix</keyword>
<evidence type="ECO:0000256" key="1">
    <source>
        <dbReference type="ARBA" id="ARBA00004141"/>
    </source>
</evidence>
<dbReference type="RefSeq" id="XP_004336918.1">
    <property type="nucleotide sequence ID" value="XM_004336870.1"/>
</dbReference>
<evidence type="ECO:0000256" key="3">
    <source>
        <dbReference type="ARBA" id="ARBA00022692"/>
    </source>
</evidence>
<evidence type="ECO:0000256" key="7">
    <source>
        <dbReference type="SAM" id="Phobius"/>
    </source>
</evidence>
<dbReference type="GO" id="GO:0055085">
    <property type="term" value="P:transmembrane transport"/>
    <property type="evidence" value="ECO:0007669"/>
    <property type="project" value="InterPro"/>
</dbReference>
<evidence type="ECO:0000313" key="9">
    <source>
        <dbReference type="EMBL" id="ELR14905.1"/>
    </source>
</evidence>
<keyword evidence="6" id="KW-0175">Coiled coil</keyword>
<feature type="transmembrane region" description="Helical" evidence="7">
    <location>
        <begin position="83"/>
        <end position="109"/>
    </location>
</feature>
<dbReference type="KEGG" id="acan:ACA1_325210"/>
<dbReference type="GO" id="GO:0016020">
    <property type="term" value="C:membrane"/>
    <property type="evidence" value="ECO:0007669"/>
    <property type="project" value="UniProtKB-SubCell"/>
</dbReference>
<organism evidence="9 10">
    <name type="scientific">Acanthamoeba castellanii (strain ATCC 30010 / Neff)</name>
    <dbReference type="NCBI Taxonomy" id="1257118"/>
    <lineage>
        <taxon>Eukaryota</taxon>
        <taxon>Amoebozoa</taxon>
        <taxon>Discosea</taxon>
        <taxon>Longamoebia</taxon>
        <taxon>Centramoebida</taxon>
        <taxon>Acanthamoebidae</taxon>
        <taxon>Acanthamoeba</taxon>
    </lineage>
</organism>